<evidence type="ECO:0000313" key="2">
    <source>
        <dbReference type="EMBL" id="PWJ54666.1"/>
    </source>
</evidence>
<keyword evidence="3" id="KW-1185">Reference proteome</keyword>
<gene>
    <name evidence="2" type="ORF">BXY45_106109</name>
</gene>
<organism evidence="2 3">
    <name type="scientific">Quadrisphaera granulorum</name>
    <dbReference type="NCBI Taxonomy" id="317664"/>
    <lineage>
        <taxon>Bacteria</taxon>
        <taxon>Bacillati</taxon>
        <taxon>Actinomycetota</taxon>
        <taxon>Actinomycetes</taxon>
        <taxon>Kineosporiales</taxon>
        <taxon>Kineosporiaceae</taxon>
        <taxon>Quadrisphaera</taxon>
    </lineage>
</organism>
<dbReference type="AlphaFoldDB" id="A0A316A9S3"/>
<proteinExistence type="predicted"/>
<dbReference type="Proteomes" id="UP000245469">
    <property type="component" value="Unassembled WGS sequence"/>
</dbReference>
<name>A0A316A9S3_9ACTN</name>
<sequence length="38" mass="4351">MAPQNATTDPTDETRSEEHTAEQQSDWTPLANPRRVRI</sequence>
<accession>A0A316A9S3</accession>
<evidence type="ECO:0000256" key="1">
    <source>
        <dbReference type="SAM" id="MobiDB-lite"/>
    </source>
</evidence>
<feature type="region of interest" description="Disordered" evidence="1">
    <location>
        <begin position="1"/>
        <end position="38"/>
    </location>
</feature>
<comment type="caution">
    <text evidence="2">The sequence shown here is derived from an EMBL/GenBank/DDBJ whole genome shotgun (WGS) entry which is preliminary data.</text>
</comment>
<protein>
    <submittedName>
        <fullName evidence="2">Uncharacterized protein</fullName>
    </submittedName>
</protein>
<dbReference type="EMBL" id="QGDQ01000006">
    <property type="protein sequence ID" value="PWJ54666.1"/>
    <property type="molecule type" value="Genomic_DNA"/>
</dbReference>
<feature type="compositionally biased region" description="Basic and acidic residues" evidence="1">
    <location>
        <begin position="12"/>
        <end position="21"/>
    </location>
</feature>
<evidence type="ECO:0000313" key="3">
    <source>
        <dbReference type="Proteomes" id="UP000245469"/>
    </source>
</evidence>
<reference evidence="2 3" key="1">
    <citation type="submission" date="2018-03" db="EMBL/GenBank/DDBJ databases">
        <title>Genomic Encyclopedia of Archaeal and Bacterial Type Strains, Phase II (KMG-II): from individual species to whole genera.</title>
        <authorList>
            <person name="Goeker M."/>
        </authorList>
    </citation>
    <scope>NUCLEOTIDE SEQUENCE [LARGE SCALE GENOMIC DNA]</scope>
    <source>
        <strain evidence="2 3">DSM 44889</strain>
    </source>
</reference>